<keyword evidence="4" id="KW-1003">Cell membrane</keyword>
<dbReference type="PIRSF" id="PIRSF015761">
    <property type="entry name" value="Protein_L"/>
    <property type="match status" value="1"/>
</dbReference>
<evidence type="ECO:0000256" key="7">
    <source>
        <dbReference type="ARBA" id="ARBA00022927"/>
    </source>
</evidence>
<evidence type="ECO:0000256" key="8">
    <source>
        <dbReference type="ARBA" id="ARBA00022989"/>
    </source>
</evidence>
<dbReference type="SUPFAM" id="SSF53067">
    <property type="entry name" value="Actin-like ATPase domain"/>
    <property type="match status" value="2"/>
</dbReference>
<dbReference type="Gene3D" id="3.30.1360.100">
    <property type="entry name" value="General secretion pathway protein M, EpsM"/>
    <property type="match status" value="1"/>
</dbReference>
<dbReference type="Gene3D" id="3.30.420.370">
    <property type="match status" value="1"/>
</dbReference>
<comment type="function">
    <text evidence="10">Inner membrane component of the type II secretion system required for the energy-dependent secretion of extracellular factors such as proteases and toxins from the periplasm.</text>
</comment>
<feature type="domain" description="GspL periplasmic" evidence="12">
    <location>
        <begin position="246"/>
        <end position="398"/>
    </location>
</feature>
<dbReference type="Pfam" id="PF05134">
    <property type="entry name" value="T2SSL"/>
    <property type="match status" value="1"/>
</dbReference>
<evidence type="ECO:0000259" key="11">
    <source>
        <dbReference type="Pfam" id="PF05134"/>
    </source>
</evidence>
<evidence type="ECO:0000256" key="5">
    <source>
        <dbReference type="ARBA" id="ARBA00022519"/>
    </source>
</evidence>
<organism evidence="13 14">
    <name type="scientific">Idiomarina piscisalsi</name>
    <dbReference type="NCBI Taxonomy" id="1096243"/>
    <lineage>
        <taxon>Bacteria</taxon>
        <taxon>Pseudomonadati</taxon>
        <taxon>Pseudomonadota</taxon>
        <taxon>Gammaproteobacteria</taxon>
        <taxon>Alteromonadales</taxon>
        <taxon>Idiomarinaceae</taxon>
        <taxon>Idiomarina</taxon>
    </lineage>
</organism>
<evidence type="ECO:0000313" key="14">
    <source>
        <dbReference type="Proteomes" id="UP000288361"/>
    </source>
</evidence>
<protein>
    <recommendedName>
        <fullName evidence="10">Type II secretion system protein L</fullName>
        <shortName evidence="10">T2SS protein L</shortName>
    </recommendedName>
</protein>
<dbReference type="Pfam" id="PF12693">
    <property type="entry name" value="GspL_C"/>
    <property type="match status" value="1"/>
</dbReference>
<gene>
    <name evidence="13" type="primary">gspL</name>
    <name evidence="13" type="ORF">CWI73_05495</name>
</gene>
<dbReference type="InterPro" id="IPR007812">
    <property type="entry name" value="T2SS_protein-GspL"/>
</dbReference>
<dbReference type="GO" id="GO:0015627">
    <property type="term" value="C:type II protein secretion system complex"/>
    <property type="evidence" value="ECO:0007669"/>
    <property type="project" value="InterPro"/>
</dbReference>
<evidence type="ECO:0000256" key="4">
    <source>
        <dbReference type="ARBA" id="ARBA00022475"/>
    </source>
</evidence>
<keyword evidence="6" id="KW-0812">Transmembrane</keyword>
<evidence type="ECO:0000256" key="2">
    <source>
        <dbReference type="ARBA" id="ARBA00005318"/>
    </source>
</evidence>
<feature type="domain" description="GspL cytoplasmic actin-ATPase-like" evidence="11">
    <location>
        <begin position="5"/>
        <end position="240"/>
    </location>
</feature>
<comment type="subcellular location">
    <subcellularLocation>
        <location evidence="1">Cell inner membrane</location>
        <topology evidence="1">Single-pass membrane protein</topology>
    </subcellularLocation>
</comment>
<evidence type="ECO:0000256" key="9">
    <source>
        <dbReference type="ARBA" id="ARBA00023136"/>
    </source>
</evidence>
<evidence type="ECO:0000313" key="13">
    <source>
        <dbReference type="EMBL" id="RUO66735.1"/>
    </source>
</evidence>
<name>A0A432YTU0_9GAMM</name>
<keyword evidence="8" id="KW-1133">Transmembrane helix</keyword>
<keyword evidence="3 10" id="KW-0813">Transport</keyword>
<dbReference type="RefSeq" id="WP_126751888.1">
    <property type="nucleotide sequence ID" value="NZ_JBHUMT010000013.1"/>
</dbReference>
<dbReference type="NCBIfam" id="TIGR01709">
    <property type="entry name" value="typeII_sec_gspL"/>
    <property type="match status" value="1"/>
</dbReference>
<keyword evidence="9" id="KW-0472">Membrane</keyword>
<dbReference type="EMBL" id="PIQA01000003">
    <property type="protein sequence ID" value="RUO66735.1"/>
    <property type="molecule type" value="Genomic_DNA"/>
</dbReference>
<dbReference type="InterPro" id="IPR043129">
    <property type="entry name" value="ATPase_NBD"/>
</dbReference>
<dbReference type="Proteomes" id="UP000288361">
    <property type="component" value="Unassembled WGS sequence"/>
</dbReference>
<evidence type="ECO:0000256" key="10">
    <source>
        <dbReference type="PIRNR" id="PIRNR015761"/>
    </source>
</evidence>
<comment type="caution">
    <text evidence="13">The sequence shown here is derived from an EMBL/GenBank/DDBJ whole genome shotgun (WGS) entry which is preliminary data.</text>
</comment>
<accession>A0A432YTU0</accession>
<evidence type="ECO:0000256" key="1">
    <source>
        <dbReference type="ARBA" id="ARBA00004377"/>
    </source>
</evidence>
<keyword evidence="7 10" id="KW-0653">Protein transport</keyword>
<evidence type="ECO:0000256" key="6">
    <source>
        <dbReference type="ARBA" id="ARBA00022692"/>
    </source>
</evidence>
<comment type="similarity">
    <text evidence="2 10">Belongs to the GSP L family.</text>
</comment>
<proteinExistence type="inferred from homology"/>
<dbReference type="GO" id="GO:0005886">
    <property type="term" value="C:plasma membrane"/>
    <property type="evidence" value="ECO:0007669"/>
    <property type="project" value="UniProtKB-SubCell"/>
</dbReference>
<evidence type="ECO:0000256" key="3">
    <source>
        <dbReference type="ARBA" id="ARBA00022448"/>
    </source>
</evidence>
<reference evidence="13 14" key="1">
    <citation type="journal article" date="2011" name="Front. Microbiol.">
        <title>Genomic signatures of strain selection and enhancement in Bacillus atrophaeus var. globigii, a historical biowarfare simulant.</title>
        <authorList>
            <person name="Gibbons H.S."/>
            <person name="Broomall S.M."/>
            <person name="McNew L.A."/>
            <person name="Daligault H."/>
            <person name="Chapman C."/>
            <person name="Bruce D."/>
            <person name="Karavis M."/>
            <person name="Krepps M."/>
            <person name="McGregor P.A."/>
            <person name="Hong C."/>
            <person name="Park K.H."/>
            <person name="Akmal A."/>
            <person name="Feldman A."/>
            <person name="Lin J.S."/>
            <person name="Chang W.E."/>
            <person name="Higgs B.W."/>
            <person name="Demirev P."/>
            <person name="Lindquist J."/>
            <person name="Liem A."/>
            <person name="Fochler E."/>
            <person name="Read T.D."/>
            <person name="Tapia R."/>
            <person name="Johnson S."/>
            <person name="Bishop-Lilly K.A."/>
            <person name="Detter C."/>
            <person name="Han C."/>
            <person name="Sozhamannan S."/>
            <person name="Rosenzweig C.N."/>
            <person name="Skowronski E.W."/>
        </authorList>
    </citation>
    <scope>NUCLEOTIDE SEQUENCE [LARGE SCALE GENOMIC DNA]</scope>
    <source>
        <strain evidence="13 14">TPS4-2</strain>
    </source>
</reference>
<sequence length="401" mass="44212">MQETLIIRLPAFGTTESIPWLLWHNQQQELIASGELESTEELSQLADKASRSDVVIAVPGQDVFLTQVTLPTGSKKHLDKVIPYALEEELAADIETLHFAWPETKASTIPVAVVEKAHMQQWLGVLSESGIESNRWLPDIFLLPAHENEWHAIELGHSVLVRTSVWQGFAVERAAFSELASILSSEYDSPEKIVHYGPLDWPQPPTVLESADIEVPMTIAVAALQSNAEINLRQGAFRAKKQRQSSSLPWKPLAIAASVLFVLAVALNGIKYWQLEQQRASLQAKSEQLYRDVFPNETRIVNLRAQLQQKVDRAGGSGGSDRSVLAALDSLQPAFQAEPSVKLELLRFQNNELRLQATAESFSQLEAFQRAAQNNGVAIEAGSMSNRGSQVSGALTIELQG</sequence>
<keyword evidence="5" id="KW-0997">Cell inner membrane</keyword>
<dbReference type="Gene3D" id="3.30.420.380">
    <property type="match status" value="1"/>
</dbReference>
<dbReference type="InterPro" id="IPR024230">
    <property type="entry name" value="GspL_cyto_dom"/>
</dbReference>
<dbReference type="GO" id="GO:0015628">
    <property type="term" value="P:protein secretion by the type II secretion system"/>
    <property type="evidence" value="ECO:0007669"/>
    <property type="project" value="InterPro"/>
</dbReference>
<dbReference type="InterPro" id="IPR025691">
    <property type="entry name" value="GspL_pp_dom"/>
</dbReference>
<dbReference type="AlphaFoldDB" id="A0A432YTU0"/>
<dbReference type="GO" id="GO:0009276">
    <property type="term" value="C:Gram-negative-bacterium-type cell wall"/>
    <property type="evidence" value="ECO:0007669"/>
    <property type="project" value="InterPro"/>
</dbReference>
<dbReference type="CDD" id="cd24017">
    <property type="entry name" value="ASKHA_T2SSL_N"/>
    <property type="match status" value="1"/>
</dbReference>
<evidence type="ECO:0000259" key="12">
    <source>
        <dbReference type="Pfam" id="PF12693"/>
    </source>
</evidence>